<dbReference type="Proteomes" id="UP000681722">
    <property type="component" value="Unassembled WGS sequence"/>
</dbReference>
<dbReference type="OrthoDB" id="10018969at2759"/>
<dbReference type="SUPFAM" id="SSF52540">
    <property type="entry name" value="P-loop containing nucleoside triphosphate hydrolases"/>
    <property type="match status" value="1"/>
</dbReference>
<protein>
    <submittedName>
        <fullName evidence="1">Uncharacterized protein</fullName>
    </submittedName>
</protein>
<dbReference type="Gene3D" id="1.10.8.60">
    <property type="match status" value="1"/>
</dbReference>
<dbReference type="Proteomes" id="UP000663829">
    <property type="component" value="Unassembled WGS sequence"/>
</dbReference>
<dbReference type="InterPro" id="IPR027417">
    <property type="entry name" value="P-loop_NTPase"/>
</dbReference>
<name>A0A815UQP3_9BILA</name>
<evidence type="ECO:0000313" key="1">
    <source>
        <dbReference type="EMBL" id="CAF1526141.1"/>
    </source>
</evidence>
<evidence type="ECO:0000313" key="3">
    <source>
        <dbReference type="Proteomes" id="UP000663829"/>
    </source>
</evidence>
<gene>
    <name evidence="1" type="ORF">GPM918_LOCUS37790</name>
    <name evidence="2" type="ORF">SRO942_LOCUS38566</name>
</gene>
<dbReference type="EMBL" id="CAJOBC010089876">
    <property type="protein sequence ID" value="CAF4385104.1"/>
    <property type="molecule type" value="Genomic_DNA"/>
</dbReference>
<dbReference type="Gene3D" id="3.40.50.300">
    <property type="entry name" value="P-loop containing nucleotide triphosphate hydrolases"/>
    <property type="match status" value="1"/>
</dbReference>
<organism evidence="1 3">
    <name type="scientific">Didymodactylos carnosus</name>
    <dbReference type="NCBI Taxonomy" id="1234261"/>
    <lineage>
        <taxon>Eukaryota</taxon>
        <taxon>Metazoa</taxon>
        <taxon>Spiralia</taxon>
        <taxon>Gnathifera</taxon>
        <taxon>Rotifera</taxon>
        <taxon>Eurotatoria</taxon>
        <taxon>Bdelloidea</taxon>
        <taxon>Philodinida</taxon>
        <taxon>Philodinidae</taxon>
        <taxon>Didymodactylos</taxon>
    </lineage>
</organism>
<dbReference type="AlphaFoldDB" id="A0A815UQP3"/>
<evidence type="ECO:0000313" key="2">
    <source>
        <dbReference type="EMBL" id="CAF4385104.1"/>
    </source>
</evidence>
<keyword evidence="3" id="KW-1185">Reference proteome</keyword>
<reference evidence="1" key="1">
    <citation type="submission" date="2021-02" db="EMBL/GenBank/DDBJ databases">
        <authorList>
            <person name="Nowell W R."/>
        </authorList>
    </citation>
    <scope>NUCLEOTIDE SEQUENCE</scope>
</reference>
<proteinExistence type="predicted"/>
<dbReference type="EMBL" id="CAJNOQ010024313">
    <property type="protein sequence ID" value="CAF1526141.1"/>
    <property type="molecule type" value="Genomic_DNA"/>
</dbReference>
<comment type="caution">
    <text evidence="1">The sequence shown here is derived from an EMBL/GenBank/DDBJ whole genome shotgun (WGS) entry which is preliminary data.</text>
</comment>
<sequence length="70" mass="8118">MPSTKFVEKKRLKQDRCVKNIPNLIVFGARNRRNMMDEAFLQRTQAKVFVGRPSPAIRINMLTPLICKNS</sequence>
<accession>A0A815UQP3</accession>